<dbReference type="EC" id="1.1.2.3" evidence="9"/>
<feature type="binding site" evidence="7">
    <location>
        <position position="106"/>
    </location>
    <ligand>
        <name>FMN</name>
        <dbReference type="ChEBI" id="CHEBI:58210"/>
    </ligand>
</feature>
<dbReference type="PANTHER" id="PTHR10578:SF85">
    <property type="entry name" value="L-LACTATE DEHYDROGENASE"/>
    <property type="match status" value="1"/>
</dbReference>
<feature type="binding site" evidence="7">
    <location>
        <position position="24"/>
    </location>
    <ligand>
        <name>glyoxylate</name>
        <dbReference type="ChEBI" id="CHEBI:36655"/>
    </ligand>
</feature>
<reference evidence="9 10" key="1">
    <citation type="submission" date="2017-09" db="EMBL/GenBank/DDBJ databases">
        <title>The Catabolism of 3,6-Dichlorosalicylic acid is Initiated by the Cytochrome P450 Monooxygenase DsmABC in Rhizorhabdus dicambivorans Ndbn-20.</title>
        <authorList>
            <person name="Na L."/>
        </authorList>
    </citation>
    <scope>NUCLEOTIDE SEQUENCE [LARGE SCALE GENOMIC DNA]</scope>
    <source>
        <strain evidence="9 10">Ndbn-20m</strain>
    </source>
</reference>
<gene>
    <name evidence="9" type="primary">lldD</name>
    <name evidence="9" type="ORF">COO09_24920</name>
</gene>
<dbReference type="SUPFAM" id="SSF51395">
    <property type="entry name" value="FMN-linked oxidoreductases"/>
    <property type="match status" value="1"/>
</dbReference>
<evidence type="ECO:0000256" key="4">
    <source>
        <dbReference type="ARBA" id="ARBA00023002"/>
    </source>
</evidence>
<accession>A0A2A4FN75</accession>
<evidence type="ECO:0000256" key="3">
    <source>
        <dbReference type="ARBA" id="ARBA00022643"/>
    </source>
</evidence>
<keyword evidence="2 7" id="KW-0285">Flavoprotein</keyword>
<dbReference type="GO" id="GO:0004459">
    <property type="term" value="F:L-lactate dehydrogenase (NAD+) activity"/>
    <property type="evidence" value="ECO:0007669"/>
    <property type="project" value="TreeGrafter"/>
</dbReference>
<dbReference type="PROSITE" id="PS00557">
    <property type="entry name" value="FMN_HYDROXY_ACID_DH_1"/>
    <property type="match status" value="1"/>
</dbReference>
<dbReference type="Proteomes" id="UP000218934">
    <property type="component" value="Unassembled WGS sequence"/>
</dbReference>
<feature type="domain" description="FMN hydroxy acid dehydrogenase" evidence="8">
    <location>
        <begin position="1"/>
        <end position="382"/>
    </location>
</feature>
<evidence type="ECO:0000256" key="2">
    <source>
        <dbReference type="ARBA" id="ARBA00022630"/>
    </source>
</evidence>
<name>A0A2A4FN75_9SPHN</name>
<feature type="binding site" evidence="7">
    <location>
        <begin position="331"/>
        <end position="332"/>
    </location>
    <ligand>
        <name>FMN</name>
        <dbReference type="ChEBI" id="CHEBI:58210"/>
    </ligand>
</feature>
<evidence type="ECO:0000259" key="8">
    <source>
        <dbReference type="PROSITE" id="PS51349"/>
    </source>
</evidence>
<protein>
    <submittedName>
        <fullName evidence="9">Alpha-hydroxy-acid oxidizing enzyme</fullName>
        <ecNumber evidence="9">1.1.2.3</ecNumber>
    </submittedName>
</protein>
<evidence type="ECO:0000313" key="9">
    <source>
        <dbReference type="EMBL" id="PCE39559.1"/>
    </source>
</evidence>
<evidence type="ECO:0000313" key="10">
    <source>
        <dbReference type="Proteomes" id="UP000218934"/>
    </source>
</evidence>
<evidence type="ECO:0000256" key="6">
    <source>
        <dbReference type="PIRSR" id="PIRSR000138-1"/>
    </source>
</evidence>
<feature type="binding site" evidence="7">
    <location>
        <position position="129"/>
    </location>
    <ligand>
        <name>glyoxylate</name>
        <dbReference type="ChEBI" id="CHEBI:36655"/>
    </ligand>
</feature>
<dbReference type="InterPro" id="IPR000262">
    <property type="entry name" value="FMN-dep_DH"/>
</dbReference>
<feature type="binding site" evidence="7">
    <location>
        <position position="280"/>
    </location>
    <ligand>
        <name>glyoxylate</name>
        <dbReference type="ChEBI" id="CHEBI:36655"/>
    </ligand>
</feature>
<dbReference type="InterPro" id="IPR013785">
    <property type="entry name" value="Aldolase_TIM"/>
</dbReference>
<dbReference type="PANTHER" id="PTHR10578">
    <property type="entry name" value="S -2-HYDROXY-ACID OXIDASE-RELATED"/>
    <property type="match status" value="1"/>
</dbReference>
<dbReference type="CDD" id="cd02809">
    <property type="entry name" value="alpha_hydroxyacid_oxid_FMN"/>
    <property type="match status" value="1"/>
</dbReference>
<dbReference type="RefSeq" id="WP_066970347.1">
    <property type="nucleotide sequence ID" value="NZ_CP023449.1"/>
</dbReference>
<dbReference type="InterPro" id="IPR037396">
    <property type="entry name" value="FMN_HAD"/>
</dbReference>
<feature type="binding site" evidence="7">
    <location>
        <position position="155"/>
    </location>
    <ligand>
        <name>FMN</name>
        <dbReference type="ChEBI" id="CHEBI:58210"/>
    </ligand>
</feature>
<dbReference type="FunFam" id="3.20.20.70:FF:000029">
    <property type="entry name" value="L-lactate dehydrogenase"/>
    <property type="match status" value="1"/>
</dbReference>
<dbReference type="InterPro" id="IPR008259">
    <property type="entry name" value="FMN_hydac_DH_AS"/>
</dbReference>
<dbReference type="GO" id="GO:0009060">
    <property type="term" value="P:aerobic respiration"/>
    <property type="evidence" value="ECO:0007669"/>
    <property type="project" value="TreeGrafter"/>
</dbReference>
<dbReference type="EMBL" id="NWUF01000068">
    <property type="protein sequence ID" value="PCE39559.1"/>
    <property type="molecule type" value="Genomic_DNA"/>
</dbReference>
<evidence type="ECO:0000256" key="7">
    <source>
        <dbReference type="PIRSR" id="PIRSR000138-2"/>
    </source>
</evidence>
<feature type="active site" description="Proton acceptor" evidence="6">
    <location>
        <position position="277"/>
    </location>
</feature>
<dbReference type="PROSITE" id="PS51349">
    <property type="entry name" value="FMN_HYDROXY_ACID_DH_2"/>
    <property type="match status" value="1"/>
</dbReference>
<feature type="binding site" evidence="7">
    <location>
        <position position="164"/>
    </location>
    <ligand>
        <name>glyoxylate</name>
        <dbReference type="ChEBI" id="CHEBI:36655"/>
    </ligand>
</feature>
<feature type="binding site" evidence="7">
    <location>
        <begin position="77"/>
        <end position="79"/>
    </location>
    <ligand>
        <name>FMN</name>
        <dbReference type="ChEBI" id="CHEBI:58210"/>
    </ligand>
</feature>
<feature type="binding site" evidence="7">
    <location>
        <position position="127"/>
    </location>
    <ligand>
        <name>FMN</name>
        <dbReference type="ChEBI" id="CHEBI:58210"/>
    </ligand>
</feature>
<feature type="binding site" evidence="7">
    <location>
        <position position="277"/>
    </location>
    <ligand>
        <name>glyoxylate</name>
        <dbReference type="ChEBI" id="CHEBI:36655"/>
    </ligand>
</feature>
<organism evidence="9 10">
    <name type="scientific">Rhizorhabdus dicambivorans</name>
    <dbReference type="NCBI Taxonomy" id="1850238"/>
    <lineage>
        <taxon>Bacteria</taxon>
        <taxon>Pseudomonadati</taxon>
        <taxon>Pseudomonadota</taxon>
        <taxon>Alphaproteobacteria</taxon>
        <taxon>Sphingomonadales</taxon>
        <taxon>Sphingomonadaceae</taxon>
        <taxon>Rhizorhabdus</taxon>
    </lineage>
</organism>
<dbReference type="KEGG" id="rdi:CMV14_09910"/>
<keyword evidence="4 9" id="KW-0560">Oxidoreductase</keyword>
<sequence>MALPSYEEHRAAARRRLPHMLFEYIDSGAFDERTLAANRDGFGDFRLKQRVMRDMSDLDMSAELAGAPAAMPIALGPVGFAGMYARRGEVQATRAAVAEGVPFCLSAVSVCGYDEVRRGGGIAPWFQLYMIRDRAYMRDLIDSVLAAGAETLVFTVDMPLPGIRHRDARSGLYDAGSRGLARQIWQGIARPGWLWDVYLRGRPHSFGNFAAAMTGRAGLGDYWGWIRENFDCSTNWDDLAWIRARWPGRILIKGVLCPEDAAAAFDAGADGVVVSNHGGRQLDGVSSSIEALPAIVDAVGGRGTVLVDGGVRSGLDILKALALGADGCLLGRAWAFALAAGGERGVVAMLQALKVELRVAMTLTGCGTLRQAGRTLLDGRFTSS</sequence>
<keyword evidence="3 7" id="KW-0288">FMN</keyword>
<evidence type="ECO:0000256" key="5">
    <source>
        <dbReference type="ARBA" id="ARBA00024042"/>
    </source>
</evidence>
<feature type="binding site" evidence="7">
    <location>
        <begin position="308"/>
        <end position="312"/>
    </location>
    <ligand>
        <name>FMN</name>
        <dbReference type="ChEBI" id="CHEBI:58210"/>
    </ligand>
</feature>
<dbReference type="GO" id="GO:0005886">
    <property type="term" value="C:plasma membrane"/>
    <property type="evidence" value="ECO:0007669"/>
    <property type="project" value="TreeGrafter"/>
</dbReference>
<dbReference type="Gene3D" id="3.20.20.70">
    <property type="entry name" value="Aldolase class I"/>
    <property type="match status" value="1"/>
</dbReference>
<dbReference type="NCBIfam" id="NF008398">
    <property type="entry name" value="PRK11197.1"/>
    <property type="match status" value="1"/>
</dbReference>
<comment type="cofactor">
    <cofactor evidence="1">
        <name>FMN</name>
        <dbReference type="ChEBI" id="CHEBI:58210"/>
    </cofactor>
</comment>
<comment type="caution">
    <text evidence="9">The sequence shown here is derived from an EMBL/GenBank/DDBJ whole genome shotgun (WGS) entry which is preliminary data.</text>
</comment>
<evidence type="ECO:0000256" key="1">
    <source>
        <dbReference type="ARBA" id="ARBA00001917"/>
    </source>
</evidence>
<comment type="similarity">
    <text evidence="5">Belongs to the FMN-dependent alpha-hydroxy acid dehydrogenase family.</text>
</comment>
<dbReference type="PIRSF" id="PIRSF000138">
    <property type="entry name" value="Al-hdrx_acd_dh"/>
    <property type="match status" value="1"/>
</dbReference>
<feature type="binding site" evidence="7">
    <location>
        <position position="275"/>
    </location>
    <ligand>
        <name>FMN</name>
        <dbReference type="ChEBI" id="CHEBI:58210"/>
    </ligand>
</feature>
<feature type="binding site" evidence="7">
    <location>
        <position position="253"/>
    </location>
    <ligand>
        <name>FMN</name>
        <dbReference type="ChEBI" id="CHEBI:58210"/>
    </ligand>
</feature>
<dbReference type="AlphaFoldDB" id="A0A2A4FN75"/>
<keyword evidence="10" id="KW-1185">Reference proteome</keyword>
<dbReference type="Pfam" id="PF01070">
    <property type="entry name" value="FMN_dh"/>
    <property type="match status" value="1"/>
</dbReference>
<dbReference type="GO" id="GO:0004460">
    <property type="term" value="F:L-lactate dehydrogenase (cytochrome) activity"/>
    <property type="evidence" value="ECO:0007669"/>
    <property type="project" value="UniProtKB-EC"/>
</dbReference>
<dbReference type="OrthoDB" id="9770452at2"/>
<proteinExistence type="inferred from homology"/>
<dbReference type="GO" id="GO:0010181">
    <property type="term" value="F:FMN binding"/>
    <property type="evidence" value="ECO:0007669"/>
    <property type="project" value="InterPro"/>
</dbReference>
<dbReference type="InterPro" id="IPR012133">
    <property type="entry name" value="Alpha-hydoxy_acid_DH_FMN"/>
</dbReference>